<evidence type="ECO:0000256" key="1">
    <source>
        <dbReference type="SAM" id="MobiDB-lite"/>
    </source>
</evidence>
<comment type="caution">
    <text evidence="2">The sequence shown here is derived from an EMBL/GenBank/DDBJ whole genome shotgun (WGS) entry which is preliminary data.</text>
</comment>
<organism evidence="2 3">
    <name type="scientific">Kribbella solani</name>
    <dbReference type="NCBI Taxonomy" id="236067"/>
    <lineage>
        <taxon>Bacteria</taxon>
        <taxon>Bacillati</taxon>
        <taxon>Actinomycetota</taxon>
        <taxon>Actinomycetes</taxon>
        <taxon>Propionibacteriales</taxon>
        <taxon>Kribbellaceae</taxon>
        <taxon>Kribbella</taxon>
    </lineage>
</organism>
<feature type="region of interest" description="Disordered" evidence="1">
    <location>
        <begin position="1"/>
        <end position="29"/>
    </location>
</feature>
<name>A0A841DWT8_9ACTN</name>
<dbReference type="EMBL" id="JACHNF010000001">
    <property type="protein sequence ID" value="MBB5982431.1"/>
    <property type="molecule type" value="Genomic_DNA"/>
</dbReference>
<gene>
    <name evidence="2" type="ORF">HDA44_005772</name>
</gene>
<accession>A0A841DWT8</accession>
<reference evidence="2 3" key="1">
    <citation type="submission" date="2020-08" db="EMBL/GenBank/DDBJ databases">
        <title>Sequencing the genomes of 1000 actinobacteria strains.</title>
        <authorList>
            <person name="Klenk H.-P."/>
        </authorList>
    </citation>
    <scope>NUCLEOTIDE SEQUENCE [LARGE SCALE GENOMIC DNA]</scope>
    <source>
        <strain evidence="2 3">DSM 17294</strain>
    </source>
</reference>
<dbReference type="AlphaFoldDB" id="A0A841DWT8"/>
<sequence>MAIARSQNELAAEMDEVLAEPPPSRDTRDDYRRGRITFLAWVSAFAADECFHCGEDIKPHERPFVWAGHPFKFHLTLHQRCLREWLPKVQADLERCTE</sequence>
<keyword evidence="3" id="KW-1185">Reference proteome</keyword>
<protein>
    <submittedName>
        <fullName evidence="2">Uncharacterized protein</fullName>
    </submittedName>
</protein>
<evidence type="ECO:0000313" key="3">
    <source>
        <dbReference type="Proteomes" id="UP000558997"/>
    </source>
</evidence>
<evidence type="ECO:0000313" key="2">
    <source>
        <dbReference type="EMBL" id="MBB5982431.1"/>
    </source>
</evidence>
<dbReference type="Proteomes" id="UP000558997">
    <property type="component" value="Unassembled WGS sequence"/>
</dbReference>
<proteinExistence type="predicted"/>